<keyword evidence="3" id="KW-1185">Reference proteome</keyword>
<evidence type="ECO:0000313" key="3">
    <source>
        <dbReference type="Proteomes" id="UP000612055"/>
    </source>
</evidence>
<reference evidence="2" key="1">
    <citation type="journal article" date="2020" name="bioRxiv">
        <title>Comparative genomics of Chlamydomonas.</title>
        <authorList>
            <person name="Craig R.J."/>
            <person name="Hasan A.R."/>
            <person name="Ness R.W."/>
            <person name="Keightley P.D."/>
        </authorList>
    </citation>
    <scope>NUCLEOTIDE SEQUENCE</scope>
    <source>
        <strain evidence="2">CCAP 11/70</strain>
    </source>
</reference>
<evidence type="ECO:0000256" key="1">
    <source>
        <dbReference type="SAM" id="MobiDB-lite"/>
    </source>
</evidence>
<comment type="caution">
    <text evidence="2">The sequence shown here is derived from an EMBL/GenBank/DDBJ whole genome shotgun (WGS) entry which is preliminary data.</text>
</comment>
<name>A0A835XFF4_9CHLO</name>
<dbReference type="EMBL" id="JAEHOE010000295">
    <property type="protein sequence ID" value="KAG2482017.1"/>
    <property type="molecule type" value="Genomic_DNA"/>
</dbReference>
<evidence type="ECO:0000313" key="2">
    <source>
        <dbReference type="EMBL" id="KAG2482017.1"/>
    </source>
</evidence>
<dbReference type="OrthoDB" id="562431at2759"/>
<feature type="non-terminal residue" evidence="2">
    <location>
        <position position="1"/>
    </location>
</feature>
<sequence>PPPPPPPCQSDTIWAAPRTPGEAPSGTTVTAYRFTSAVATLVPQAAPIIFTWNPIQKLVTTEKKWGGYFTIPVPPAASPSVTYTTITPADSTGPFGCAGCAKNDPRRGYDVGGIVLRVQTINSTHTVASCSMTITNNANKVITVDSGHFYASYAPLSTFAPGQFPTSTTSGFPGAESTTVTMSQKVGGTKPSGTPPIYLACHFGVNAC</sequence>
<dbReference type="Proteomes" id="UP000612055">
    <property type="component" value="Unassembled WGS sequence"/>
</dbReference>
<organism evidence="2 3">
    <name type="scientific">Edaphochlamys debaryana</name>
    <dbReference type="NCBI Taxonomy" id="47281"/>
    <lineage>
        <taxon>Eukaryota</taxon>
        <taxon>Viridiplantae</taxon>
        <taxon>Chlorophyta</taxon>
        <taxon>core chlorophytes</taxon>
        <taxon>Chlorophyceae</taxon>
        <taxon>CS clade</taxon>
        <taxon>Chlamydomonadales</taxon>
        <taxon>Chlamydomonadales incertae sedis</taxon>
        <taxon>Edaphochlamys</taxon>
    </lineage>
</organism>
<gene>
    <name evidence="2" type="ORF">HYH03_019025</name>
</gene>
<feature type="region of interest" description="Disordered" evidence="1">
    <location>
        <begin position="1"/>
        <end position="24"/>
    </location>
</feature>
<accession>A0A835XFF4</accession>
<protein>
    <submittedName>
        <fullName evidence="2">Uncharacterized protein</fullName>
    </submittedName>
</protein>
<dbReference type="AlphaFoldDB" id="A0A835XFF4"/>
<proteinExistence type="predicted"/>